<dbReference type="GeneID" id="32581845"/>
<evidence type="ECO:0000313" key="2">
    <source>
        <dbReference type="EMBL" id="OAF14595.1"/>
    </source>
</evidence>
<protein>
    <recommendedName>
        <fullName evidence="1">Transcriptional regulator-like domain-containing protein</fullName>
    </recommendedName>
</protein>
<dbReference type="Pfam" id="PF20109">
    <property type="entry name" value="Trans_reg_dom"/>
    <property type="match status" value="1"/>
</dbReference>
<comment type="caution">
    <text evidence="2">The sequence shown here is derived from an EMBL/GenBank/DDBJ whole genome shotgun (WGS) entry which is preliminary data.</text>
</comment>
<dbReference type="EMBL" id="LSEF01000070">
    <property type="protein sequence ID" value="OAF14595.1"/>
    <property type="molecule type" value="Genomic_DNA"/>
</dbReference>
<dbReference type="AlphaFoldDB" id="A0A176Z2P0"/>
<sequence length="64" mass="7716">MPEFDWRSPESYESLQDAEIVDIAWECLRRNLDYRRDYEAIIANSPDGEVSSEFRRKWGICFRP</sequence>
<proteinExistence type="predicted"/>
<name>A0A176Z2P0_9BRAD</name>
<feature type="domain" description="Transcriptional regulator-like" evidence="1">
    <location>
        <begin position="5"/>
        <end position="63"/>
    </location>
</feature>
<organism evidence="2 3">
    <name type="scientific">Bradyrhizobium neotropicale</name>
    <dbReference type="NCBI Taxonomy" id="1497615"/>
    <lineage>
        <taxon>Bacteria</taxon>
        <taxon>Pseudomonadati</taxon>
        <taxon>Pseudomonadota</taxon>
        <taxon>Alphaproteobacteria</taxon>
        <taxon>Hyphomicrobiales</taxon>
        <taxon>Nitrobacteraceae</taxon>
        <taxon>Bradyrhizobium</taxon>
    </lineage>
</organism>
<evidence type="ECO:0000259" key="1">
    <source>
        <dbReference type="Pfam" id="PF20109"/>
    </source>
</evidence>
<dbReference type="RefSeq" id="WP_063679753.1">
    <property type="nucleotide sequence ID" value="NZ_LSEF01000070.1"/>
</dbReference>
<dbReference type="Proteomes" id="UP000077173">
    <property type="component" value="Unassembled WGS sequence"/>
</dbReference>
<reference evidence="2 3" key="1">
    <citation type="submission" date="2016-02" db="EMBL/GenBank/DDBJ databases">
        <title>Draft genome sequence of the strain BR 10247T Bradyrhizobium neotropicale isolated from nodules of Centrolobium paraense.</title>
        <authorList>
            <person name="Simoes-Araujo J.L."/>
            <person name="Barauna A.C."/>
            <person name="Silva K."/>
            <person name="Zilli J.E."/>
        </authorList>
    </citation>
    <scope>NUCLEOTIDE SEQUENCE [LARGE SCALE GENOMIC DNA]</scope>
    <source>
        <strain evidence="2 3">BR 10247</strain>
    </source>
</reference>
<evidence type="ECO:0000313" key="3">
    <source>
        <dbReference type="Proteomes" id="UP000077173"/>
    </source>
</evidence>
<keyword evidence="3" id="KW-1185">Reference proteome</keyword>
<gene>
    <name evidence="2" type="ORF">AXW67_17770</name>
</gene>
<accession>A0A176Z2P0</accession>
<dbReference type="InterPro" id="IPR045465">
    <property type="entry name" value="Trans_reg_dom"/>
</dbReference>